<evidence type="ECO:0000313" key="2">
    <source>
        <dbReference type="Proteomes" id="UP000237340"/>
    </source>
</evidence>
<dbReference type="AlphaFoldDB" id="A0A2S3ZAY1"/>
<dbReference type="EMBL" id="PPXD01000026">
    <property type="protein sequence ID" value="POH62725.1"/>
    <property type="molecule type" value="Genomic_DNA"/>
</dbReference>
<dbReference type="Proteomes" id="UP000237340">
    <property type="component" value="Unassembled WGS sequence"/>
</dbReference>
<organism evidence="1 2">
    <name type="scientific">Cryobacterium zongtaii</name>
    <dbReference type="NCBI Taxonomy" id="1259217"/>
    <lineage>
        <taxon>Bacteria</taxon>
        <taxon>Bacillati</taxon>
        <taxon>Actinomycetota</taxon>
        <taxon>Actinomycetes</taxon>
        <taxon>Micrococcales</taxon>
        <taxon>Microbacteriaceae</taxon>
        <taxon>Cryobacterium</taxon>
    </lineage>
</organism>
<accession>A0A2S3ZAY1</accession>
<reference evidence="1 2" key="1">
    <citation type="submission" date="2018-01" db="EMBL/GenBank/DDBJ databases">
        <title>Cryobacterium sp. nov., from glaciers in China.</title>
        <authorList>
            <person name="Liu Q."/>
            <person name="Xin Y.-H."/>
        </authorList>
    </citation>
    <scope>NUCLEOTIDE SEQUENCE [LARGE SCALE GENOMIC DNA]</scope>
    <source>
        <strain evidence="1 2">TMN-42</strain>
    </source>
</reference>
<sequence>MLVIDEWLLDWPSASMRCMLLELRGYSQKDWHQHLGSGVHANAIMDGIIHSTIRVETGTDNMRDHTGFWVGNGGWLDY</sequence>
<gene>
    <name evidence="1" type="ORF">C3B61_15390</name>
</gene>
<comment type="caution">
    <text evidence="1">The sequence shown here is derived from an EMBL/GenBank/DDBJ whole genome shotgun (WGS) entry which is preliminary data.</text>
</comment>
<proteinExistence type="predicted"/>
<keyword evidence="2" id="KW-1185">Reference proteome</keyword>
<name>A0A2S3ZAY1_9MICO</name>
<protein>
    <submittedName>
        <fullName evidence="1">Uncharacterized protein</fullName>
    </submittedName>
</protein>
<evidence type="ECO:0000313" key="1">
    <source>
        <dbReference type="EMBL" id="POH62725.1"/>
    </source>
</evidence>